<comment type="similarity">
    <text evidence="2">Belongs to the outer membrane factor (OMF) (TC 1.B.17) family.</text>
</comment>
<dbReference type="InterPro" id="IPR051906">
    <property type="entry name" value="TolC-like"/>
</dbReference>
<evidence type="ECO:0000256" key="4">
    <source>
        <dbReference type="ARBA" id="ARBA00022452"/>
    </source>
</evidence>
<keyword evidence="6" id="KW-0472">Membrane</keyword>
<dbReference type="PANTHER" id="PTHR30026:SF20">
    <property type="entry name" value="OUTER MEMBRANE PROTEIN TOLC"/>
    <property type="match status" value="1"/>
</dbReference>
<keyword evidence="7" id="KW-0998">Cell outer membrane</keyword>
<name>A0A4R6TPQ8_9FLAO</name>
<dbReference type="Pfam" id="PF02321">
    <property type="entry name" value="OEP"/>
    <property type="match status" value="2"/>
</dbReference>
<organism evidence="9 10">
    <name type="scientific">Zeaxanthinibacter enoshimensis</name>
    <dbReference type="NCBI Taxonomy" id="392009"/>
    <lineage>
        <taxon>Bacteria</taxon>
        <taxon>Pseudomonadati</taxon>
        <taxon>Bacteroidota</taxon>
        <taxon>Flavobacteriia</taxon>
        <taxon>Flavobacteriales</taxon>
        <taxon>Flavobacteriaceae</taxon>
        <taxon>Zeaxanthinibacter</taxon>
    </lineage>
</organism>
<evidence type="ECO:0000256" key="2">
    <source>
        <dbReference type="ARBA" id="ARBA00007613"/>
    </source>
</evidence>
<dbReference type="SUPFAM" id="SSF56954">
    <property type="entry name" value="Outer membrane efflux proteins (OEP)"/>
    <property type="match status" value="1"/>
</dbReference>
<dbReference type="PANTHER" id="PTHR30026">
    <property type="entry name" value="OUTER MEMBRANE PROTEIN TOLC"/>
    <property type="match status" value="1"/>
</dbReference>
<proteinExistence type="inferred from homology"/>
<dbReference type="EMBL" id="SNYI01000001">
    <property type="protein sequence ID" value="TDQ32257.1"/>
    <property type="molecule type" value="Genomic_DNA"/>
</dbReference>
<evidence type="ECO:0000256" key="3">
    <source>
        <dbReference type="ARBA" id="ARBA00022448"/>
    </source>
</evidence>
<dbReference type="InterPro" id="IPR003423">
    <property type="entry name" value="OMP_efflux"/>
</dbReference>
<keyword evidence="5" id="KW-0812">Transmembrane</keyword>
<protein>
    <submittedName>
        <fullName evidence="9">Outer membrane protein</fullName>
    </submittedName>
</protein>
<dbReference type="Gene3D" id="1.20.1600.10">
    <property type="entry name" value="Outer membrane efflux proteins (OEP)"/>
    <property type="match status" value="1"/>
</dbReference>
<evidence type="ECO:0000256" key="1">
    <source>
        <dbReference type="ARBA" id="ARBA00004442"/>
    </source>
</evidence>
<dbReference type="GO" id="GO:1990281">
    <property type="term" value="C:efflux pump complex"/>
    <property type="evidence" value="ECO:0007669"/>
    <property type="project" value="TreeGrafter"/>
</dbReference>
<evidence type="ECO:0000256" key="5">
    <source>
        <dbReference type="ARBA" id="ARBA00022692"/>
    </source>
</evidence>
<keyword evidence="10" id="KW-1185">Reference proteome</keyword>
<feature type="coiled-coil region" evidence="8">
    <location>
        <begin position="359"/>
        <end position="408"/>
    </location>
</feature>
<gene>
    <name evidence="9" type="ORF">CLV82_0080</name>
</gene>
<evidence type="ECO:0000256" key="7">
    <source>
        <dbReference type="ARBA" id="ARBA00023237"/>
    </source>
</evidence>
<dbReference type="GO" id="GO:0015288">
    <property type="term" value="F:porin activity"/>
    <property type="evidence" value="ECO:0007669"/>
    <property type="project" value="TreeGrafter"/>
</dbReference>
<reference evidence="9 10" key="1">
    <citation type="submission" date="2019-03" db="EMBL/GenBank/DDBJ databases">
        <title>Genomic Encyclopedia of Archaeal and Bacterial Type Strains, Phase II (KMG-II): from individual species to whole genera.</title>
        <authorList>
            <person name="Goeker M."/>
        </authorList>
    </citation>
    <scope>NUCLEOTIDE SEQUENCE [LARGE SCALE GENOMIC DNA]</scope>
    <source>
        <strain evidence="9 10">DSM 18435</strain>
    </source>
</reference>
<evidence type="ECO:0000313" key="9">
    <source>
        <dbReference type="EMBL" id="TDQ32257.1"/>
    </source>
</evidence>
<dbReference type="GO" id="GO:0009279">
    <property type="term" value="C:cell outer membrane"/>
    <property type="evidence" value="ECO:0007669"/>
    <property type="project" value="UniProtKB-SubCell"/>
</dbReference>
<keyword evidence="8" id="KW-0175">Coiled coil</keyword>
<comment type="caution">
    <text evidence="9">The sequence shown here is derived from an EMBL/GenBank/DDBJ whole genome shotgun (WGS) entry which is preliminary data.</text>
</comment>
<accession>A0A4R6TPQ8</accession>
<evidence type="ECO:0000256" key="8">
    <source>
        <dbReference type="SAM" id="Coils"/>
    </source>
</evidence>
<comment type="subcellular location">
    <subcellularLocation>
        <location evidence="1">Cell outer membrane</location>
    </subcellularLocation>
</comment>
<evidence type="ECO:0000256" key="6">
    <source>
        <dbReference type="ARBA" id="ARBA00023136"/>
    </source>
</evidence>
<keyword evidence="3" id="KW-0813">Transport</keyword>
<keyword evidence="4" id="KW-1134">Transmembrane beta strand</keyword>
<evidence type="ECO:0000313" key="10">
    <source>
        <dbReference type="Proteomes" id="UP000295468"/>
    </source>
</evidence>
<dbReference type="AlphaFoldDB" id="A0A4R6TPQ8"/>
<sequence length="468" mass="53095">MMKRRIQMINPFQKAELMKAVNNKSTWLLLLFLLGTVVSNGQMKRWTLEECVTYAIENNLSIEQFELDLMNAEIDKRDAYGNLMPNLNAQLSTTASTGLILDPTTNNLVTGTIFSASNNVTSSVTLFDGMRNLYQINRAKLGIIASQYRLKDLVDDIRLNVAFAYLQVLSNKETLKVIRAQYAVTEQDLKRTQELVDSGVNPLGDLVEIQATIAGLEQQIVNARNQVLISRINLAQLLQITDYENFDIAEEDFDVPPAEVLANSPKTIFDKAMTFRNDIKFSESQVALAEQDLQIARGALFPTLAAFFNYNTRYSDQTRDPFTGEKIGFKDQLWLNDGVSYGAQLNIPIFNGFATRNNIKRSQIDVQRAKLQLEQEKLDLESNVNQAYVDVENAAKAYEAAQKTLEARKLALEYSRDRFEVGLMNAFDFSQAQARLDNAEAEVIRTKYDYIFRIKVLDFYFGLPIVLN</sequence>
<dbReference type="Proteomes" id="UP000295468">
    <property type="component" value="Unassembled WGS sequence"/>
</dbReference>
<dbReference type="GO" id="GO:0015562">
    <property type="term" value="F:efflux transmembrane transporter activity"/>
    <property type="evidence" value="ECO:0007669"/>
    <property type="project" value="InterPro"/>
</dbReference>